<evidence type="ECO:0000256" key="10">
    <source>
        <dbReference type="PIRSR" id="PIRSR000138-2"/>
    </source>
</evidence>
<feature type="binding site" evidence="10">
    <location>
        <begin position="323"/>
        <end position="327"/>
    </location>
    <ligand>
        <name>FMN</name>
        <dbReference type="ChEBI" id="CHEBI:58210"/>
    </ligand>
</feature>
<feature type="binding site" evidence="10">
    <location>
        <position position="292"/>
    </location>
    <ligand>
        <name>glyoxylate</name>
        <dbReference type="ChEBI" id="CHEBI:36655"/>
    </ligand>
</feature>
<feature type="binding site" evidence="10">
    <location>
        <begin position="346"/>
        <end position="347"/>
    </location>
    <ligand>
        <name>FMN</name>
        <dbReference type="ChEBI" id="CHEBI:58210"/>
    </ligand>
</feature>
<evidence type="ECO:0000256" key="11">
    <source>
        <dbReference type="SAM" id="SignalP"/>
    </source>
</evidence>
<dbReference type="STRING" id="407821.A0A087T095"/>
<dbReference type="FunFam" id="3.20.20.70:FF:000056">
    <property type="entry name" value="hydroxyacid oxidase 2"/>
    <property type="match status" value="1"/>
</dbReference>
<dbReference type="GO" id="GO:0005777">
    <property type="term" value="C:peroxisome"/>
    <property type="evidence" value="ECO:0007669"/>
    <property type="project" value="UniProtKB-ARBA"/>
</dbReference>
<feature type="binding site" evidence="10">
    <location>
        <position position="180"/>
    </location>
    <ligand>
        <name>glyoxylate</name>
        <dbReference type="ChEBI" id="CHEBI:36655"/>
    </ligand>
</feature>
<evidence type="ECO:0000313" key="13">
    <source>
        <dbReference type="EMBL" id="KFM58534.1"/>
    </source>
</evidence>
<evidence type="ECO:0000256" key="1">
    <source>
        <dbReference type="ARBA" id="ARBA00001917"/>
    </source>
</evidence>
<dbReference type="InterPro" id="IPR008259">
    <property type="entry name" value="FMN_hydac_DH_AS"/>
</dbReference>
<feature type="domain" description="FMN hydroxy acid dehydrogenase" evidence="12">
    <location>
        <begin position="46"/>
        <end position="397"/>
    </location>
</feature>
<feature type="binding site" evidence="10">
    <location>
        <position position="178"/>
    </location>
    <ligand>
        <name>FMN</name>
        <dbReference type="ChEBI" id="CHEBI:58210"/>
    </ligand>
</feature>
<dbReference type="EMBL" id="KK112777">
    <property type="protein sequence ID" value="KFM58534.1"/>
    <property type="molecule type" value="Genomic_DNA"/>
</dbReference>
<protein>
    <recommendedName>
        <fullName evidence="2">(S)-2-hydroxy-acid oxidase</fullName>
        <ecNumber evidence="2">1.1.3.15</ecNumber>
    </recommendedName>
</protein>
<dbReference type="InterPro" id="IPR013785">
    <property type="entry name" value="Aldolase_TIM"/>
</dbReference>
<evidence type="ECO:0000256" key="9">
    <source>
        <dbReference type="PIRSR" id="PIRSR000138-1"/>
    </source>
</evidence>
<feature type="non-terminal residue" evidence="13">
    <location>
        <position position="415"/>
    </location>
</feature>
<dbReference type="PANTHER" id="PTHR10578">
    <property type="entry name" value="S -2-HYDROXY-ACID OXIDASE-RELATED"/>
    <property type="match status" value="1"/>
</dbReference>
<evidence type="ECO:0000256" key="2">
    <source>
        <dbReference type="ARBA" id="ARBA00013087"/>
    </source>
</evidence>
<keyword evidence="14" id="KW-1185">Reference proteome</keyword>
<evidence type="ECO:0000256" key="4">
    <source>
        <dbReference type="ARBA" id="ARBA00022643"/>
    </source>
</evidence>
<dbReference type="PROSITE" id="PS51349">
    <property type="entry name" value="FMN_HYDROXY_ACID_DH_2"/>
    <property type="match status" value="1"/>
</dbReference>
<comment type="similarity">
    <text evidence="6">Belongs to the FMN-dependent alpha-hydroxy acid dehydrogenase family.</text>
</comment>
<feature type="signal peptide" evidence="11">
    <location>
        <begin position="1"/>
        <end position="20"/>
    </location>
</feature>
<feature type="chain" id="PRO_5001829183" description="(S)-2-hydroxy-acid oxidase" evidence="11">
    <location>
        <begin position="21"/>
        <end position="415"/>
    </location>
</feature>
<feature type="binding site" evidence="10">
    <location>
        <begin position="125"/>
        <end position="127"/>
    </location>
    <ligand>
        <name>FMN</name>
        <dbReference type="ChEBI" id="CHEBI:58210"/>
    </ligand>
</feature>
<evidence type="ECO:0000256" key="7">
    <source>
        <dbReference type="ARBA" id="ARBA00029325"/>
    </source>
</evidence>
<dbReference type="InterPro" id="IPR012133">
    <property type="entry name" value="Alpha-hydoxy_acid_DH_FMN"/>
</dbReference>
<name>A0A087T095_STEMI</name>
<proteinExistence type="inferred from homology"/>
<dbReference type="GO" id="GO:0010181">
    <property type="term" value="F:FMN binding"/>
    <property type="evidence" value="ECO:0007669"/>
    <property type="project" value="InterPro"/>
</dbReference>
<feature type="binding site" evidence="10">
    <location>
        <position position="206"/>
    </location>
    <ligand>
        <name>FMN</name>
        <dbReference type="ChEBI" id="CHEBI:58210"/>
    </ligand>
</feature>
<keyword evidence="4 10" id="KW-0288">FMN</keyword>
<feature type="active site" description="Proton acceptor" evidence="9">
    <location>
        <position position="289"/>
    </location>
</feature>
<feature type="binding site" evidence="10">
    <location>
        <position position="154"/>
    </location>
    <ligand>
        <name>FMN</name>
        <dbReference type="ChEBI" id="CHEBI:58210"/>
    </ligand>
</feature>
<feature type="binding site" evidence="10">
    <location>
        <position position="287"/>
    </location>
    <ligand>
        <name>FMN</name>
        <dbReference type="ChEBI" id="CHEBI:58210"/>
    </ligand>
</feature>
<evidence type="ECO:0000259" key="12">
    <source>
        <dbReference type="PROSITE" id="PS51349"/>
    </source>
</evidence>
<reference evidence="13 14" key="1">
    <citation type="submission" date="2013-11" db="EMBL/GenBank/DDBJ databases">
        <title>Genome sequencing of Stegodyphus mimosarum.</title>
        <authorList>
            <person name="Bechsgaard J."/>
        </authorList>
    </citation>
    <scope>NUCLEOTIDE SEQUENCE [LARGE SCALE GENOMIC DNA]</scope>
</reference>
<dbReference type="GO" id="GO:0003973">
    <property type="term" value="F:(S)-2-hydroxy-acid oxidase activity"/>
    <property type="evidence" value="ECO:0007669"/>
    <property type="project" value="UniProtKB-EC"/>
</dbReference>
<evidence type="ECO:0000256" key="5">
    <source>
        <dbReference type="ARBA" id="ARBA00023002"/>
    </source>
</evidence>
<dbReference type="CDD" id="cd02809">
    <property type="entry name" value="alpha_hydroxyacid_oxid_FMN"/>
    <property type="match status" value="1"/>
</dbReference>
<feature type="binding site" evidence="10">
    <location>
        <position position="72"/>
    </location>
    <ligand>
        <name>glyoxylate</name>
        <dbReference type="ChEBI" id="CHEBI:36655"/>
    </ligand>
</feature>
<dbReference type="PANTHER" id="PTHR10578:SF107">
    <property type="entry name" value="2-HYDROXYACID OXIDASE 1"/>
    <property type="match status" value="1"/>
</dbReference>
<dbReference type="Pfam" id="PF01070">
    <property type="entry name" value="FMN_dh"/>
    <property type="match status" value="1"/>
</dbReference>
<evidence type="ECO:0000256" key="3">
    <source>
        <dbReference type="ARBA" id="ARBA00022630"/>
    </source>
</evidence>
<dbReference type="InterPro" id="IPR037396">
    <property type="entry name" value="FMN_HAD"/>
</dbReference>
<evidence type="ECO:0000256" key="6">
    <source>
        <dbReference type="ARBA" id="ARBA00024042"/>
    </source>
</evidence>
<keyword evidence="11" id="KW-0732">Signal</keyword>
<dbReference type="EC" id="1.1.3.15" evidence="2"/>
<keyword evidence="3 10" id="KW-0285">Flavoprotein</keyword>
<comment type="catalytic activity">
    <reaction evidence="7">
        <text>a (2S)-2-hydroxycarboxylate + O2 = a 2-oxocarboxylate + H2O2</text>
        <dbReference type="Rhea" id="RHEA:16789"/>
        <dbReference type="ChEBI" id="CHEBI:15379"/>
        <dbReference type="ChEBI" id="CHEBI:16240"/>
        <dbReference type="ChEBI" id="CHEBI:35179"/>
        <dbReference type="ChEBI" id="CHEBI:58123"/>
        <dbReference type="EC" id="1.1.3.15"/>
    </reaction>
    <physiologicalReaction direction="left-to-right" evidence="7">
        <dbReference type="Rhea" id="RHEA:16790"/>
    </physiologicalReaction>
</comment>
<dbReference type="OMA" id="ETHNARY"/>
<dbReference type="Gene3D" id="3.20.20.70">
    <property type="entry name" value="Aldolase class I"/>
    <property type="match status" value="1"/>
</dbReference>
<gene>
    <name evidence="13" type="ORF">X975_08542</name>
</gene>
<comment type="catalytic activity">
    <reaction evidence="8">
        <text>2-hydroxyoctanoate + O2 = 2-oxooctanoate + H2O2</text>
        <dbReference type="Rhea" id="RHEA:67940"/>
        <dbReference type="ChEBI" id="CHEBI:15379"/>
        <dbReference type="ChEBI" id="CHEBI:16240"/>
        <dbReference type="ChEBI" id="CHEBI:133514"/>
        <dbReference type="ChEBI" id="CHEBI:176689"/>
    </reaction>
    <physiologicalReaction direction="left-to-right" evidence="8">
        <dbReference type="Rhea" id="RHEA:67941"/>
    </physiologicalReaction>
</comment>
<organism evidence="13 14">
    <name type="scientific">Stegodyphus mimosarum</name>
    <name type="common">African social velvet spider</name>
    <dbReference type="NCBI Taxonomy" id="407821"/>
    <lineage>
        <taxon>Eukaryota</taxon>
        <taxon>Metazoa</taxon>
        <taxon>Ecdysozoa</taxon>
        <taxon>Arthropoda</taxon>
        <taxon>Chelicerata</taxon>
        <taxon>Arachnida</taxon>
        <taxon>Araneae</taxon>
        <taxon>Araneomorphae</taxon>
        <taxon>Entelegynae</taxon>
        <taxon>Eresoidea</taxon>
        <taxon>Eresidae</taxon>
        <taxon>Stegodyphus</taxon>
    </lineage>
</organism>
<feature type="binding site" evidence="10">
    <location>
        <position position="265"/>
    </location>
    <ligand>
        <name>FMN</name>
        <dbReference type="ChEBI" id="CHEBI:58210"/>
    </ligand>
</feature>
<dbReference type="AlphaFoldDB" id="A0A087T095"/>
<comment type="cofactor">
    <cofactor evidence="1">
        <name>FMN</name>
        <dbReference type="ChEBI" id="CHEBI:58210"/>
    </cofactor>
</comment>
<dbReference type="PROSITE" id="PS00557">
    <property type="entry name" value="FMN_HYDROXY_ACID_DH_1"/>
    <property type="match status" value="1"/>
</dbReference>
<keyword evidence="5" id="KW-0560">Oxidoreductase</keyword>
<dbReference type="SUPFAM" id="SSF51395">
    <property type="entry name" value="FMN-linked oxidoreductases"/>
    <property type="match status" value="1"/>
</dbReference>
<evidence type="ECO:0000256" key="8">
    <source>
        <dbReference type="ARBA" id="ARBA00029327"/>
    </source>
</evidence>
<dbReference type="Proteomes" id="UP000054359">
    <property type="component" value="Unassembled WGS sequence"/>
</dbReference>
<sequence>MISLPTVILFKISLVMVVTASVWDGSATVWDEVPCDTHFEPNNCDLEKLNPLTVDDMDRCAPALLDLPIRNYYLGASGRRITYQENMRAFRRIRIMPKMLQGITSIDMKTTVLGQEVDFPIALSPVALQTLADPEGEIATATAVEDMKTIMILSSFSSTLIEDLAPIIQNSSSHYWMQLYIFEDRDLTIDIMRKAEEAGFKAFVLTADAPTHASLTCNGRRSVTDIEGVRLVNMPNGLLPNVNSSLSYEDITWLKELTELPIVVKGILKGEDATKAILAGASAILVSNHGGRQVDGDPATIDALPGVVEEVNKLDPSKEVYIDGGIRSGSDVFKALARGAKVAFVGRPIIWGLTIGGSEGVKKMLNILKSELRETMFMSGVSDLSELTDDLIATFDSIIHFQKTNSLFEKDEEED</sequence>
<feature type="binding site" evidence="10">
    <location>
        <position position="289"/>
    </location>
    <ligand>
        <name>glyoxylate</name>
        <dbReference type="ChEBI" id="CHEBI:36655"/>
    </ligand>
</feature>
<accession>A0A087T095</accession>
<dbReference type="OrthoDB" id="6417434at2759"/>
<dbReference type="InterPro" id="IPR000262">
    <property type="entry name" value="FMN-dep_DH"/>
</dbReference>
<evidence type="ECO:0000313" key="14">
    <source>
        <dbReference type="Proteomes" id="UP000054359"/>
    </source>
</evidence>
<dbReference type="PIRSF" id="PIRSF000138">
    <property type="entry name" value="Al-hdrx_acd_dh"/>
    <property type="match status" value="1"/>
</dbReference>